<dbReference type="PATRIC" id="fig|317.174.peg.2705"/>
<name>A0A085V6U8_PSESX</name>
<dbReference type="AlphaFoldDB" id="A0A085V6U8"/>
<feature type="compositionally biased region" description="Basic residues" evidence="1">
    <location>
        <begin position="20"/>
        <end position="34"/>
    </location>
</feature>
<comment type="caution">
    <text evidence="2">The sequence shown here is derived from an EMBL/GenBank/DDBJ whole genome shotgun (WGS) entry which is preliminary data.</text>
</comment>
<dbReference type="EMBL" id="JPQT01000105">
    <property type="protein sequence ID" value="KFE51161.1"/>
    <property type="molecule type" value="Genomic_DNA"/>
</dbReference>
<feature type="region of interest" description="Disordered" evidence="1">
    <location>
        <begin position="20"/>
        <end position="41"/>
    </location>
</feature>
<dbReference type="Proteomes" id="UP000028643">
    <property type="component" value="Unassembled WGS sequence"/>
</dbReference>
<gene>
    <name evidence="2" type="ORF">IV02_13170</name>
</gene>
<accession>A0A085V6U8</accession>
<proteinExistence type="predicted"/>
<evidence type="ECO:0000256" key="1">
    <source>
        <dbReference type="SAM" id="MobiDB-lite"/>
    </source>
</evidence>
<evidence type="ECO:0000313" key="2">
    <source>
        <dbReference type="EMBL" id="KFE51161.1"/>
    </source>
</evidence>
<protein>
    <submittedName>
        <fullName evidence="2">Uncharacterized protein</fullName>
    </submittedName>
</protein>
<organism evidence="2 3">
    <name type="scientific">Pseudomonas syringae</name>
    <dbReference type="NCBI Taxonomy" id="317"/>
    <lineage>
        <taxon>Bacteria</taxon>
        <taxon>Pseudomonadati</taxon>
        <taxon>Pseudomonadota</taxon>
        <taxon>Gammaproteobacteria</taxon>
        <taxon>Pseudomonadales</taxon>
        <taxon>Pseudomonadaceae</taxon>
        <taxon>Pseudomonas</taxon>
    </lineage>
</organism>
<sequence>MLSGRLRVAGLTHRGQILSHKRRDTKQKKARHRGCAGPNKKGVSEAGFDGFPVRLVTLHLLHVIALADAAGEELIVQLA</sequence>
<evidence type="ECO:0000313" key="3">
    <source>
        <dbReference type="Proteomes" id="UP000028643"/>
    </source>
</evidence>
<reference evidence="2 3" key="1">
    <citation type="submission" date="2014-07" db="EMBL/GenBank/DDBJ databases">
        <title>Draft Genome Sequences of Environmental Pseudomonas syringae strains.</title>
        <authorList>
            <person name="Baltrus D.A."/>
            <person name="Berge O."/>
            <person name="Morris C."/>
        </authorList>
    </citation>
    <scope>NUCLEOTIDE SEQUENCE [LARGE SCALE GENOMIC DNA]</scope>
    <source>
        <strain evidence="2 3">CEB003</strain>
    </source>
</reference>